<reference evidence="2 3" key="1">
    <citation type="submission" date="2024-05" db="EMBL/GenBank/DDBJ databases">
        <title>Genome sequencing and assembly of Indian major carp, Cirrhinus mrigala (Hamilton, 1822).</title>
        <authorList>
            <person name="Mohindra V."/>
            <person name="Chowdhury L.M."/>
            <person name="Lal K."/>
            <person name="Jena J.K."/>
        </authorList>
    </citation>
    <scope>NUCLEOTIDE SEQUENCE [LARGE SCALE GENOMIC DNA]</scope>
    <source>
        <strain evidence="2">CM1030</strain>
        <tissue evidence="2">Blood</tissue>
    </source>
</reference>
<feature type="non-terminal residue" evidence="2">
    <location>
        <position position="64"/>
    </location>
</feature>
<keyword evidence="3" id="KW-1185">Reference proteome</keyword>
<evidence type="ECO:0000259" key="1">
    <source>
        <dbReference type="PROSITE" id="PS50853"/>
    </source>
</evidence>
<dbReference type="EMBL" id="JAMKFB020000002">
    <property type="protein sequence ID" value="KAL0200984.1"/>
    <property type="molecule type" value="Genomic_DNA"/>
</dbReference>
<accession>A0ABD0RR30</accession>
<name>A0ABD0RR30_CIRMR</name>
<proteinExistence type="predicted"/>
<dbReference type="AlphaFoldDB" id="A0ABD0RR30"/>
<dbReference type="InterPro" id="IPR036116">
    <property type="entry name" value="FN3_sf"/>
</dbReference>
<feature type="domain" description="Fibronectin type-III" evidence="1">
    <location>
        <begin position="1"/>
        <end position="64"/>
    </location>
</feature>
<dbReference type="Pfam" id="PF00041">
    <property type="entry name" value="fn3"/>
    <property type="match status" value="1"/>
</dbReference>
<dbReference type="InterPro" id="IPR003961">
    <property type="entry name" value="FN3_dom"/>
</dbReference>
<dbReference type="SUPFAM" id="SSF49265">
    <property type="entry name" value="Fibronectin type III"/>
    <property type="match status" value="1"/>
</dbReference>
<feature type="non-terminal residue" evidence="2">
    <location>
        <position position="1"/>
    </location>
</feature>
<dbReference type="Gene3D" id="2.60.40.10">
    <property type="entry name" value="Immunoglobulins"/>
    <property type="match status" value="1"/>
</dbReference>
<comment type="caution">
    <text evidence="2">The sequence shown here is derived from an EMBL/GenBank/DDBJ whole genome shotgun (WGS) entry which is preliminary data.</text>
</comment>
<evidence type="ECO:0000313" key="2">
    <source>
        <dbReference type="EMBL" id="KAL0200984.1"/>
    </source>
</evidence>
<dbReference type="CDD" id="cd00063">
    <property type="entry name" value="FN3"/>
    <property type="match status" value="1"/>
</dbReference>
<evidence type="ECO:0000313" key="3">
    <source>
        <dbReference type="Proteomes" id="UP001529510"/>
    </source>
</evidence>
<organism evidence="2 3">
    <name type="scientific">Cirrhinus mrigala</name>
    <name type="common">Mrigala</name>
    <dbReference type="NCBI Taxonomy" id="683832"/>
    <lineage>
        <taxon>Eukaryota</taxon>
        <taxon>Metazoa</taxon>
        <taxon>Chordata</taxon>
        <taxon>Craniata</taxon>
        <taxon>Vertebrata</taxon>
        <taxon>Euteleostomi</taxon>
        <taxon>Actinopterygii</taxon>
        <taxon>Neopterygii</taxon>
        <taxon>Teleostei</taxon>
        <taxon>Ostariophysi</taxon>
        <taxon>Cypriniformes</taxon>
        <taxon>Cyprinidae</taxon>
        <taxon>Labeoninae</taxon>
        <taxon>Labeonini</taxon>
        <taxon>Cirrhinus</taxon>
    </lineage>
</organism>
<gene>
    <name evidence="2" type="ORF">M9458_004171</name>
</gene>
<sequence length="64" mass="7016">NTIDLEWEGPVILTDYLITYAPTTPGGVQLEIRVPGNVTNTTIKGLEPGLEYNINVYAVIDNII</sequence>
<protein>
    <recommendedName>
        <fullName evidence="1">Fibronectin type-III domain-containing protein</fullName>
    </recommendedName>
</protein>
<dbReference type="PROSITE" id="PS50853">
    <property type="entry name" value="FN3"/>
    <property type="match status" value="1"/>
</dbReference>
<dbReference type="InterPro" id="IPR013783">
    <property type="entry name" value="Ig-like_fold"/>
</dbReference>
<dbReference type="Proteomes" id="UP001529510">
    <property type="component" value="Unassembled WGS sequence"/>
</dbReference>